<dbReference type="Proteomes" id="UP000615446">
    <property type="component" value="Unassembled WGS sequence"/>
</dbReference>
<accession>A0A2Z6Q8X3</accession>
<dbReference type="AlphaFoldDB" id="A0A2Z6Q8X3"/>
<evidence type="ECO:0000313" key="1">
    <source>
        <dbReference type="EMBL" id="GBB86005.1"/>
    </source>
</evidence>
<sequence length="138" mass="15869">MSQPNIQDIGEELFKTLRNNFTELILENIKKEQTAYNFVWPRSSTWNNQRNVSRYPSNGLQSPPEQFIELSKYWDVCPYLLTYMHHLSLSTLVSAIALSQGVRENDTKSGQVEIQDAPIIAEDIHALMDIEISPIETN</sequence>
<evidence type="ECO:0000313" key="3">
    <source>
        <dbReference type="Proteomes" id="UP000247702"/>
    </source>
</evidence>
<reference evidence="2" key="2">
    <citation type="submission" date="2019-10" db="EMBL/GenBank/DDBJ databases">
        <title>Conservation and host-specific expression of non-tandemly repeated heterogenous ribosome RNA gene in arbuscular mycorrhizal fungi.</title>
        <authorList>
            <person name="Maeda T."/>
            <person name="Kobayashi Y."/>
            <person name="Nakagawa T."/>
            <person name="Ezawa T."/>
            <person name="Yamaguchi K."/>
            <person name="Bino T."/>
            <person name="Nishimoto Y."/>
            <person name="Shigenobu S."/>
            <person name="Kawaguchi M."/>
        </authorList>
    </citation>
    <scope>NUCLEOTIDE SEQUENCE</scope>
    <source>
        <strain evidence="2">HR1</strain>
    </source>
</reference>
<proteinExistence type="predicted"/>
<name>A0A2Z6Q8X3_9GLOM</name>
<protein>
    <submittedName>
        <fullName evidence="1">Uncharacterized protein</fullName>
    </submittedName>
</protein>
<dbReference type="EMBL" id="BLAL01000005">
    <property type="protein sequence ID" value="GES73121.1"/>
    <property type="molecule type" value="Genomic_DNA"/>
</dbReference>
<reference evidence="1 3" key="1">
    <citation type="submission" date="2017-11" db="EMBL/GenBank/DDBJ databases">
        <title>The genome of Rhizophagus clarus HR1 reveals common genetic basis of auxotrophy among arbuscular mycorrhizal fungi.</title>
        <authorList>
            <person name="Kobayashi Y."/>
        </authorList>
    </citation>
    <scope>NUCLEOTIDE SEQUENCE [LARGE SCALE GENOMIC DNA]</scope>
    <source>
        <strain evidence="1 3">HR1</strain>
    </source>
</reference>
<gene>
    <name evidence="2" type="ORF">RCL2_000066200</name>
    <name evidence="1" type="ORF">RclHR1_12440008</name>
</gene>
<comment type="caution">
    <text evidence="1">The sequence shown here is derived from an EMBL/GenBank/DDBJ whole genome shotgun (WGS) entry which is preliminary data.</text>
</comment>
<keyword evidence="3" id="KW-1185">Reference proteome</keyword>
<organism evidence="1 3">
    <name type="scientific">Rhizophagus clarus</name>
    <dbReference type="NCBI Taxonomy" id="94130"/>
    <lineage>
        <taxon>Eukaryota</taxon>
        <taxon>Fungi</taxon>
        <taxon>Fungi incertae sedis</taxon>
        <taxon>Mucoromycota</taxon>
        <taxon>Glomeromycotina</taxon>
        <taxon>Glomeromycetes</taxon>
        <taxon>Glomerales</taxon>
        <taxon>Glomeraceae</taxon>
        <taxon>Rhizophagus</taxon>
    </lineage>
</organism>
<dbReference type="Proteomes" id="UP000247702">
    <property type="component" value="Unassembled WGS sequence"/>
</dbReference>
<dbReference type="EMBL" id="BEXD01000274">
    <property type="protein sequence ID" value="GBB86005.1"/>
    <property type="molecule type" value="Genomic_DNA"/>
</dbReference>
<evidence type="ECO:0000313" key="2">
    <source>
        <dbReference type="EMBL" id="GES73121.1"/>
    </source>
</evidence>